<accession>A0A9X8Y987</accession>
<organism evidence="1 2">
    <name type="scientific">Harryflintia acetispora</name>
    <dbReference type="NCBI Taxonomy" id="1849041"/>
    <lineage>
        <taxon>Bacteria</taxon>
        <taxon>Bacillati</taxon>
        <taxon>Bacillota</taxon>
        <taxon>Clostridia</taxon>
        <taxon>Eubacteriales</taxon>
        <taxon>Oscillospiraceae</taxon>
        <taxon>Harryflintia</taxon>
    </lineage>
</organism>
<proteinExistence type="predicted"/>
<evidence type="ECO:0000313" key="2">
    <source>
        <dbReference type="Proteomes" id="UP000294682"/>
    </source>
</evidence>
<sequence>MFVHNPCAIHQLMLEYIYWNKIPFIQYLFCSLSPTRRIWAAGKILKAGPFAGVKRILGKKITSSAGRGMRRVRPRITFSVEKEWYNKPEDTKAPPPVPAFIPFLSPPIRREVSYNIFPAAVPPLGWYLGSEPRFIFISAFSRNHRRMRKGQSIPFSPLSSWIFVHFYYNLHLSNC</sequence>
<comment type="caution">
    <text evidence="1">The sequence shown here is derived from an EMBL/GenBank/DDBJ whole genome shotgun (WGS) entry which is preliminary data.</text>
</comment>
<evidence type="ECO:0000313" key="1">
    <source>
        <dbReference type="EMBL" id="TCL44756.1"/>
    </source>
</evidence>
<protein>
    <submittedName>
        <fullName evidence="1">Uncharacterized protein</fullName>
    </submittedName>
</protein>
<dbReference type="AlphaFoldDB" id="A0A9X8Y987"/>
<dbReference type="EMBL" id="SLUK01000002">
    <property type="protein sequence ID" value="TCL44756.1"/>
    <property type="molecule type" value="Genomic_DNA"/>
</dbReference>
<name>A0A9X8Y987_9FIRM</name>
<reference evidence="1 2" key="1">
    <citation type="submission" date="2019-03" db="EMBL/GenBank/DDBJ databases">
        <title>Genomic Encyclopedia of Type Strains, Phase IV (KMG-IV): sequencing the most valuable type-strain genomes for metagenomic binning, comparative biology and taxonomic classification.</title>
        <authorList>
            <person name="Goeker M."/>
        </authorList>
    </citation>
    <scope>NUCLEOTIDE SEQUENCE [LARGE SCALE GENOMIC DNA]</scope>
    <source>
        <strain evidence="1 2">DSM 100433</strain>
    </source>
</reference>
<gene>
    <name evidence="1" type="ORF">EDD78_102382</name>
</gene>
<dbReference type="Proteomes" id="UP000294682">
    <property type="component" value="Unassembled WGS sequence"/>
</dbReference>
<keyword evidence="2" id="KW-1185">Reference proteome</keyword>